<keyword evidence="5 7" id="KW-1133">Transmembrane helix</keyword>
<evidence type="ECO:0000256" key="5">
    <source>
        <dbReference type="ARBA" id="ARBA00022989"/>
    </source>
</evidence>
<dbReference type="Proteomes" id="UP000078463">
    <property type="component" value="Chromosome"/>
</dbReference>
<keyword evidence="3" id="KW-1003">Cell membrane</keyword>
<dbReference type="STRING" id="1743168.A8O14_02460"/>
<comment type="subcellular location">
    <subcellularLocation>
        <location evidence="1">Cell membrane</location>
        <topology evidence="1">Multi-pass membrane protein</topology>
    </subcellularLocation>
</comment>
<feature type="transmembrane region" description="Helical" evidence="7">
    <location>
        <begin position="126"/>
        <end position="143"/>
    </location>
</feature>
<dbReference type="InterPro" id="IPR018383">
    <property type="entry name" value="UPF0324_pro"/>
</dbReference>
<evidence type="ECO:0000256" key="7">
    <source>
        <dbReference type="SAM" id="Phobius"/>
    </source>
</evidence>
<dbReference type="PANTHER" id="PTHR30106">
    <property type="entry name" value="INNER MEMBRANE PROTEIN YEIH-RELATED"/>
    <property type="match status" value="1"/>
</dbReference>
<feature type="transmembrane region" description="Helical" evidence="7">
    <location>
        <begin position="230"/>
        <end position="247"/>
    </location>
</feature>
<sequence>MQFIKNIPGILFSTVVALVAIEMSGRYPALGKSGLSILTLAILIGIAIGNMPIYKFLISYCGAGINFSKQKVLRLGIILYGFRLTFQDIGEVGFSGIVIDAFMLTSTFVLAVYLGMKYFKLDRDTSVLIGAGSSICGAAAILATEPILKASNERVAVAISTIVIFGTLSIFIYPVIYSYCLFNYAEYCGPEKFGIYIGSTIHEVAQVVATADAIGEDVTNTAVIAKMVRVMMLAPFLIAVSALVSFWEKSKNVPGSGDIEANAKKNSFGQFFPVFAIFFLIAIGINSTGYISSSMRTNLIYLDNFLLALAMGALGLTTHLSAVAKAGIKPLQLAAVLFVWLVIGGAVINTAAGRFL</sequence>
<reference evidence="9" key="1">
    <citation type="submission" date="2016-05" db="EMBL/GenBank/DDBJ databases">
        <title>Polynucleobacter sp. QLW-P1FAT50C-4 genome.</title>
        <authorList>
            <person name="Hahn M.W."/>
        </authorList>
    </citation>
    <scope>NUCLEOTIDE SEQUENCE [LARGE SCALE GENOMIC DNA]</scope>
    <source>
        <strain evidence="9">QLW-P1FAT50C-4</strain>
    </source>
</reference>
<comment type="similarity">
    <text evidence="2">Belongs to the UPF0324 family.</text>
</comment>
<protein>
    <submittedName>
        <fullName evidence="8">Uncharacterized protein</fullName>
    </submittedName>
</protein>
<dbReference type="KEGG" id="pwu:A8O14_02460"/>
<accession>A0A191UDT7</accession>
<dbReference type="GO" id="GO:0005886">
    <property type="term" value="C:plasma membrane"/>
    <property type="evidence" value="ECO:0007669"/>
    <property type="project" value="UniProtKB-SubCell"/>
</dbReference>
<evidence type="ECO:0000256" key="3">
    <source>
        <dbReference type="ARBA" id="ARBA00022475"/>
    </source>
</evidence>
<keyword evidence="9" id="KW-1185">Reference proteome</keyword>
<keyword evidence="6 7" id="KW-0472">Membrane</keyword>
<feature type="transmembrane region" description="Helical" evidence="7">
    <location>
        <begin position="267"/>
        <end position="287"/>
    </location>
</feature>
<dbReference type="OrthoDB" id="9805703at2"/>
<dbReference type="InterPro" id="IPR004630">
    <property type="entry name" value="UPF0324_YeiH-like"/>
</dbReference>
<feature type="transmembrane region" description="Helical" evidence="7">
    <location>
        <begin position="6"/>
        <end position="23"/>
    </location>
</feature>
<name>A0A191UDT7_9BURK</name>
<organism evidence="8 9">
    <name type="scientific">Polynucleobacter wuianus</name>
    <dbReference type="NCBI Taxonomy" id="1743168"/>
    <lineage>
        <taxon>Bacteria</taxon>
        <taxon>Pseudomonadati</taxon>
        <taxon>Pseudomonadota</taxon>
        <taxon>Betaproteobacteria</taxon>
        <taxon>Burkholderiales</taxon>
        <taxon>Burkholderiaceae</taxon>
        <taxon>Polynucleobacter</taxon>
    </lineage>
</organism>
<proteinExistence type="inferred from homology"/>
<keyword evidence="4 7" id="KW-0812">Transmembrane</keyword>
<evidence type="ECO:0000256" key="2">
    <source>
        <dbReference type="ARBA" id="ARBA00007977"/>
    </source>
</evidence>
<dbReference type="NCBIfam" id="TIGR00698">
    <property type="entry name" value="YeiH family putative sulfate export transporter"/>
    <property type="match status" value="1"/>
</dbReference>
<dbReference type="RefSeq" id="WP_068948060.1">
    <property type="nucleotide sequence ID" value="NZ_CP015922.1"/>
</dbReference>
<evidence type="ECO:0000256" key="6">
    <source>
        <dbReference type="ARBA" id="ARBA00023136"/>
    </source>
</evidence>
<dbReference type="PANTHER" id="PTHR30106:SF2">
    <property type="entry name" value="UPF0324 INNER MEMBRANE PROTEIN YEIH"/>
    <property type="match status" value="1"/>
</dbReference>
<feature type="transmembrane region" description="Helical" evidence="7">
    <location>
        <begin position="333"/>
        <end position="352"/>
    </location>
</feature>
<dbReference type="AlphaFoldDB" id="A0A191UDT7"/>
<feature type="transmembrane region" description="Helical" evidence="7">
    <location>
        <begin position="155"/>
        <end position="176"/>
    </location>
</feature>
<feature type="transmembrane region" description="Helical" evidence="7">
    <location>
        <begin position="35"/>
        <end position="54"/>
    </location>
</feature>
<gene>
    <name evidence="8" type="ORF">A8O14_02460</name>
</gene>
<dbReference type="EMBL" id="CP015922">
    <property type="protein sequence ID" value="ANI99055.1"/>
    <property type="molecule type" value="Genomic_DNA"/>
</dbReference>
<dbReference type="Pfam" id="PF03601">
    <property type="entry name" value="Cons_hypoth698"/>
    <property type="match status" value="1"/>
</dbReference>
<feature type="transmembrane region" description="Helical" evidence="7">
    <location>
        <begin position="92"/>
        <end position="114"/>
    </location>
</feature>
<feature type="transmembrane region" description="Helical" evidence="7">
    <location>
        <begin position="299"/>
        <end position="321"/>
    </location>
</feature>
<evidence type="ECO:0000313" key="8">
    <source>
        <dbReference type="EMBL" id="ANI99055.1"/>
    </source>
</evidence>
<evidence type="ECO:0000256" key="1">
    <source>
        <dbReference type="ARBA" id="ARBA00004651"/>
    </source>
</evidence>
<evidence type="ECO:0000256" key="4">
    <source>
        <dbReference type="ARBA" id="ARBA00022692"/>
    </source>
</evidence>
<evidence type="ECO:0000313" key="9">
    <source>
        <dbReference type="Proteomes" id="UP000078463"/>
    </source>
</evidence>